<accession>A0A7U4E8L4</accession>
<evidence type="ECO:0000259" key="2">
    <source>
        <dbReference type="SMART" id="SM00867"/>
    </source>
</evidence>
<dbReference type="PANTHER" id="PTHR34406:SF1">
    <property type="entry name" value="PROTEIN YCEI"/>
    <property type="match status" value="1"/>
</dbReference>
<evidence type="ECO:0000313" key="3">
    <source>
        <dbReference type="EMBL" id="AEI51478.1"/>
    </source>
</evidence>
<dbReference type="EMBL" id="CP002859">
    <property type="protein sequence ID" value="AEI51478.1"/>
    <property type="molecule type" value="Genomic_DNA"/>
</dbReference>
<keyword evidence="1" id="KW-0732">Signal</keyword>
<dbReference type="Pfam" id="PF04264">
    <property type="entry name" value="YceI"/>
    <property type="match status" value="1"/>
</dbReference>
<dbReference type="InterPro" id="IPR036761">
    <property type="entry name" value="TTHA0802/YceI-like_sf"/>
</dbReference>
<dbReference type="InterPro" id="IPR007372">
    <property type="entry name" value="Lipid/polyisoprenoid-bd_YceI"/>
</dbReference>
<dbReference type="RefSeq" id="WP_013930752.1">
    <property type="nucleotide sequence ID" value="NC_015703.1"/>
</dbReference>
<proteinExistence type="predicted"/>
<dbReference type="AlphaFoldDB" id="A0A7U4E8L4"/>
<dbReference type="SUPFAM" id="SSF101874">
    <property type="entry name" value="YceI-like"/>
    <property type="match status" value="1"/>
</dbReference>
<dbReference type="Gene3D" id="2.40.128.110">
    <property type="entry name" value="Lipid/polyisoprenoid-binding, YceI-like"/>
    <property type="match status" value="1"/>
</dbReference>
<feature type="chain" id="PRO_5031543860" evidence="1">
    <location>
        <begin position="24"/>
        <end position="206"/>
    </location>
</feature>
<reference evidence="4" key="1">
    <citation type="submission" date="2011-06" db="EMBL/GenBank/DDBJ databases">
        <title>The complete genome of chromosome of Runella slithyformis DSM 19594.</title>
        <authorList>
            <consortium name="US DOE Joint Genome Institute (JGI-PGF)"/>
            <person name="Lucas S."/>
            <person name="Han J."/>
            <person name="Lapidus A."/>
            <person name="Bruce D."/>
            <person name="Goodwin L."/>
            <person name="Pitluck S."/>
            <person name="Peters L."/>
            <person name="Kyrpides N."/>
            <person name="Mavromatis K."/>
            <person name="Ivanova N."/>
            <person name="Ovchinnikova G."/>
            <person name="Zhang X."/>
            <person name="Misra M."/>
            <person name="Detter J.C."/>
            <person name="Tapia R."/>
            <person name="Han C."/>
            <person name="Land M."/>
            <person name="Hauser L."/>
            <person name="Markowitz V."/>
            <person name="Cheng J.-F."/>
            <person name="Hugenholtz P."/>
            <person name="Woyke T."/>
            <person name="Wu D."/>
            <person name="Tindall B."/>
            <person name="Faehrich R."/>
            <person name="Brambilla E."/>
            <person name="Klenk H.-P."/>
            <person name="Eisen J.A."/>
        </authorList>
    </citation>
    <scope>NUCLEOTIDE SEQUENCE [LARGE SCALE GENOMIC DNA]</scope>
    <source>
        <strain evidence="4">ATCC 29530 / DSM 19594 / LMG 11500 / NCIMB 11436 / LSU 4</strain>
    </source>
</reference>
<dbReference type="PANTHER" id="PTHR34406">
    <property type="entry name" value="PROTEIN YCEI"/>
    <property type="match status" value="1"/>
</dbReference>
<organism evidence="3 4">
    <name type="scientific">Runella slithyformis (strain ATCC 29530 / DSM 19594 / LMG 11500 / NCIMB 11436 / LSU 4)</name>
    <dbReference type="NCBI Taxonomy" id="761193"/>
    <lineage>
        <taxon>Bacteria</taxon>
        <taxon>Pseudomonadati</taxon>
        <taxon>Bacteroidota</taxon>
        <taxon>Cytophagia</taxon>
        <taxon>Cytophagales</taxon>
        <taxon>Spirosomataceae</taxon>
        <taxon>Runella</taxon>
    </lineage>
</organism>
<dbReference type="Proteomes" id="UP000000493">
    <property type="component" value="Chromosome"/>
</dbReference>
<dbReference type="SMART" id="SM00867">
    <property type="entry name" value="YceI"/>
    <property type="match status" value="1"/>
</dbReference>
<feature type="domain" description="Lipid/polyisoprenoid-binding YceI-like" evidence="2">
    <location>
        <begin position="36"/>
        <end position="205"/>
    </location>
</feature>
<dbReference type="KEGG" id="rsi:Runsl_5178"/>
<sequence length="206" mass="21945">MKTIKMIAGVLAAGMMMISTAEATEKTTSKNAKAVTFKVDASKSVVKWNAKKVTGEHTGTVNLSNGALIVDGTKITGGSFEIDMTSIKCEDLTDAGYNAKLVGHLKSDDFFSVEKHPKASFKITKAEGSGANYTLTGDMTIKGITKSISFPATVKADAKGVTATSKITLDRTKWDIRYGSKSFIPNIGDKAIYDDFTIDLTLAAVK</sequence>
<keyword evidence="4" id="KW-1185">Reference proteome</keyword>
<protein>
    <submittedName>
        <fullName evidence="3">YceI family protein</fullName>
    </submittedName>
</protein>
<evidence type="ECO:0000313" key="4">
    <source>
        <dbReference type="Proteomes" id="UP000000493"/>
    </source>
</evidence>
<name>A0A7U4E8L4_RUNSL</name>
<reference evidence="3 4" key="2">
    <citation type="journal article" date="2012" name="Stand. Genomic Sci.">
        <title>Complete genome sequence of the aquatic bacterium Runella slithyformis type strain (LSU 4(T)).</title>
        <authorList>
            <person name="Copeland A."/>
            <person name="Zhang X."/>
            <person name="Misra M."/>
            <person name="Lapidus A."/>
            <person name="Nolan M."/>
            <person name="Lucas S."/>
            <person name="Deshpande S."/>
            <person name="Cheng J.F."/>
            <person name="Tapia R."/>
            <person name="Goodwin L.A."/>
            <person name="Pitluck S."/>
            <person name="Liolios K."/>
            <person name="Pagani I."/>
            <person name="Ivanova N."/>
            <person name="Mikhailova N."/>
            <person name="Pati A."/>
            <person name="Chen A."/>
            <person name="Palaniappan K."/>
            <person name="Land M."/>
            <person name="Hauser L."/>
            <person name="Pan C."/>
            <person name="Jeffries C.D."/>
            <person name="Detter J.C."/>
            <person name="Brambilla E.M."/>
            <person name="Rohde M."/>
            <person name="Djao O.D."/>
            <person name="Goker M."/>
            <person name="Sikorski J."/>
            <person name="Tindall B.J."/>
            <person name="Woyke T."/>
            <person name="Bristow J."/>
            <person name="Eisen J.A."/>
            <person name="Markowitz V."/>
            <person name="Hugenholtz P."/>
            <person name="Kyrpides N.C."/>
            <person name="Klenk H.P."/>
            <person name="Mavromatis K."/>
        </authorList>
    </citation>
    <scope>NUCLEOTIDE SEQUENCE [LARGE SCALE GENOMIC DNA]</scope>
    <source>
        <strain evidence="4">ATCC 29530 / DSM 19594 / LMG 11500 / NCIMB 11436 / LSU 4</strain>
    </source>
</reference>
<feature type="signal peptide" evidence="1">
    <location>
        <begin position="1"/>
        <end position="23"/>
    </location>
</feature>
<gene>
    <name evidence="3" type="ordered locus">Runsl_5178</name>
</gene>
<evidence type="ECO:0000256" key="1">
    <source>
        <dbReference type="SAM" id="SignalP"/>
    </source>
</evidence>